<dbReference type="InterPro" id="IPR011763">
    <property type="entry name" value="COA_CT_C"/>
</dbReference>
<evidence type="ECO:0000259" key="1">
    <source>
        <dbReference type="PROSITE" id="PS50980"/>
    </source>
</evidence>
<reference evidence="4" key="1">
    <citation type="submission" date="2017-03" db="EMBL/GenBank/DDBJ databases">
        <authorList>
            <person name="Monnet C."/>
        </authorList>
    </citation>
    <scope>NUCLEOTIDE SEQUENCE [LARGE SCALE GENOMIC DNA]</scope>
    <source>
        <strain evidence="4">SJ5-8</strain>
    </source>
</reference>
<name>A0A2H1LA27_9MICO</name>
<dbReference type="InterPro" id="IPR051047">
    <property type="entry name" value="AccD/PCCB"/>
</dbReference>
<dbReference type="GO" id="GO:0016740">
    <property type="term" value="F:transferase activity"/>
    <property type="evidence" value="ECO:0007669"/>
    <property type="project" value="UniProtKB-KW"/>
</dbReference>
<dbReference type="Gene3D" id="3.90.226.10">
    <property type="entry name" value="2-enoyl-CoA Hydratase, Chain A, domain 1"/>
    <property type="match status" value="2"/>
</dbReference>
<dbReference type="PROSITE" id="PS50989">
    <property type="entry name" value="COA_CT_CTER"/>
    <property type="match status" value="1"/>
</dbReference>
<feature type="non-terminal residue" evidence="3">
    <location>
        <position position="1"/>
    </location>
</feature>
<keyword evidence="3" id="KW-0808">Transferase</keyword>
<dbReference type="PANTHER" id="PTHR43842">
    <property type="entry name" value="PROPIONYL-COA CARBOXYLASE BETA CHAIN"/>
    <property type="match status" value="1"/>
</dbReference>
<sequence>SHFSVMVAGSSYVFAGGPAVVKPGVGQEIDKEELGGASVHARGSGVVDNEAKDEEDAFEQARRFLSYLPSSVFELPPVHESDDDPERRDEALATLVPESKRRSYSMRKIMESVFDTGSIFEIGRYNGRSQITALARINGHPVAVLANDPSHLGGSLTAEASEKLIRFVDMADTFHLPVINLVDQPGTYVGREAEAKGTVRLGIRAQLAIEQAQVPWATVFVRRAFGLAGSAYGPLMRLVNWRVAWPSAYWGSIPIEGGVEAAYKKEIAAADDPQARRDELVKSFEYLENPFLTAEKFGINDIIDPRETRPMLSEWVTRAYRLLPELLGVTTRTMRS</sequence>
<dbReference type="PROSITE" id="PS50980">
    <property type="entry name" value="COA_CT_NTER"/>
    <property type="match status" value="1"/>
</dbReference>
<evidence type="ECO:0000313" key="3">
    <source>
        <dbReference type="EMBL" id="SMY13313.1"/>
    </source>
</evidence>
<dbReference type="EMBL" id="FXZM01000036">
    <property type="protein sequence ID" value="SMY13313.1"/>
    <property type="molecule type" value="Genomic_DNA"/>
</dbReference>
<evidence type="ECO:0000313" key="4">
    <source>
        <dbReference type="Proteomes" id="UP000234462"/>
    </source>
</evidence>
<feature type="domain" description="CoA carboxyltransferase C-terminal" evidence="2">
    <location>
        <begin position="84"/>
        <end position="336"/>
    </location>
</feature>
<dbReference type="RefSeq" id="WP_308297875.1">
    <property type="nucleotide sequence ID" value="NZ_FXZM01000036.1"/>
</dbReference>
<dbReference type="PANTHER" id="PTHR43842:SF2">
    <property type="entry name" value="PROPIONYL-COA CARBOXYLASE BETA CHAIN, MITOCHONDRIAL"/>
    <property type="match status" value="1"/>
</dbReference>
<dbReference type="AlphaFoldDB" id="A0A2H1LA27"/>
<organism evidence="3 4">
    <name type="scientific">Brevibacterium jeotgali</name>
    <dbReference type="NCBI Taxonomy" id="1262550"/>
    <lineage>
        <taxon>Bacteria</taxon>
        <taxon>Bacillati</taxon>
        <taxon>Actinomycetota</taxon>
        <taxon>Actinomycetes</taxon>
        <taxon>Micrococcales</taxon>
        <taxon>Brevibacteriaceae</taxon>
        <taxon>Brevibacterium</taxon>
    </lineage>
</organism>
<feature type="domain" description="CoA carboxyltransferase N-terminal" evidence="1">
    <location>
        <begin position="1"/>
        <end position="80"/>
    </location>
</feature>
<evidence type="ECO:0000259" key="2">
    <source>
        <dbReference type="PROSITE" id="PS50989"/>
    </source>
</evidence>
<proteinExistence type="predicted"/>
<dbReference type="Pfam" id="PF01039">
    <property type="entry name" value="Carboxyl_trans"/>
    <property type="match status" value="1"/>
</dbReference>
<accession>A0A2H1LA27</accession>
<dbReference type="InterPro" id="IPR029045">
    <property type="entry name" value="ClpP/crotonase-like_dom_sf"/>
</dbReference>
<dbReference type="InterPro" id="IPR034733">
    <property type="entry name" value="AcCoA_carboxyl_beta"/>
</dbReference>
<dbReference type="Proteomes" id="UP000234462">
    <property type="component" value="Unassembled WGS sequence"/>
</dbReference>
<dbReference type="GO" id="GO:0004658">
    <property type="term" value="F:propionyl-CoA carboxylase activity"/>
    <property type="evidence" value="ECO:0007669"/>
    <property type="project" value="TreeGrafter"/>
</dbReference>
<gene>
    <name evidence="3" type="ORF">BJEO58_02929</name>
</gene>
<dbReference type="InterPro" id="IPR011762">
    <property type="entry name" value="COA_CT_N"/>
</dbReference>
<dbReference type="SUPFAM" id="SSF52096">
    <property type="entry name" value="ClpP/crotonase"/>
    <property type="match status" value="1"/>
</dbReference>
<keyword evidence="4" id="KW-1185">Reference proteome</keyword>
<protein>
    <submittedName>
        <fullName evidence="3">Carboxyl transferase domain-containing protein</fullName>
    </submittedName>
</protein>